<protein>
    <submittedName>
        <fullName evidence="1">Pseudouridine synthase</fullName>
    </submittedName>
</protein>
<comment type="caution">
    <text evidence="1">The sequence shown here is derived from an EMBL/GenBank/DDBJ whole genome shotgun (WGS) entry which is preliminary data.</text>
</comment>
<evidence type="ECO:0000313" key="1">
    <source>
        <dbReference type="EMBL" id="KAK9322845.1"/>
    </source>
</evidence>
<keyword evidence="2" id="KW-1185">Reference proteome</keyword>
<reference evidence="2" key="1">
    <citation type="journal article" date="2024" name="Front. Bioeng. Biotechnol.">
        <title>Genome-scale model development and genomic sequencing of the oleaginous clade Lipomyces.</title>
        <authorList>
            <person name="Czajka J.J."/>
            <person name="Han Y."/>
            <person name="Kim J."/>
            <person name="Mondo S.J."/>
            <person name="Hofstad B.A."/>
            <person name="Robles A."/>
            <person name="Haridas S."/>
            <person name="Riley R."/>
            <person name="LaButti K."/>
            <person name="Pangilinan J."/>
            <person name="Andreopoulos W."/>
            <person name="Lipzen A."/>
            <person name="Yan J."/>
            <person name="Wang M."/>
            <person name="Ng V."/>
            <person name="Grigoriev I.V."/>
            <person name="Spatafora J.W."/>
            <person name="Magnuson J.K."/>
            <person name="Baker S.E."/>
            <person name="Pomraning K.R."/>
        </authorList>
    </citation>
    <scope>NUCLEOTIDE SEQUENCE [LARGE SCALE GENOMIC DNA]</scope>
    <source>
        <strain evidence="2">CBS 10300</strain>
    </source>
</reference>
<gene>
    <name evidence="1" type="ORF">V1517DRAFT_322272</name>
</gene>
<organism evidence="1 2">
    <name type="scientific">Lipomyces orientalis</name>
    <dbReference type="NCBI Taxonomy" id="1233043"/>
    <lineage>
        <taxon>Eukaryota</taxon>
        <taxon>Fungi</taxon>
        <taxon>Dikarya</taxon>
        <taxon>Ascomycota</taxon>
        <taxon>Saccharomycotina</taxon>
        <taxon>Lipomycetes</taxon>
        <taxon>Lipomycetales</taxon>
        <taxon>Lipomycetaceae</taxon>
        <taxon>Lipomyces</taxon>
    </lineage>
</organism>
<proteinExistence type="predicted"/>
<sequence length="451" mass="49672">MQVCNLRSIKRNTIFHSQTRRASIFQLSPFSSTPAPFVLRIKPRTPQSPTIRPTDPYAANNPRTPLPQMSGTFAVHKPAGVSSATFMETVQRKLEADPEFINTNMTREERQKRKRRKMPKVKMGHGGTLDPAADGVLVLGVNEGTKKLGEYLNCSKTYDVIAHFGCSTTTYDAEGSVLDRASTADITKDNVEQVLEHFRGEIQQMPPIYSALKVGGSKLYEYARNLESLPRNISPRPVTIHSLEIVGDISYSHEYLLPVKEATVEEKFQERVFRDAGLKELVKLGNRYAEMELKSLEQQSSSESATGEESLATGAEPNDADTESKLPGPLTTAAGSVECGEHPAENSESEPEQPVAEHQKSTTAGTEEPHPVVTIRATVSSGTYIRSLVHDIAIAIGTRAHVAKLTRTRQGDWEVGKNVIPADDIEAKELSEWAPKAKFFMKNGPLEEFAG</sequence>
<accession>A0ACC3TQ76</accession>
<dbReference type="Proteomes" id="UP001489719">
    <property type="component" value="Unassembled WGS sequence"/>
</dbReference>
<evidence type="ECO:0000313" key="2">
    <source>
        <dbReference type="Proteomes" id="UP001489719"/>
    </source>
</evidence>
<dbReference type="EMBL" id="MU970070">
    <property type="protein sequence ID" value="KAK9322845.1"/>
    <property type="molecule type" value="Genomic_DNA"/>
</dbReference>
<name>A0ACC3TQ76_9ASCO</name>